<protein>
    <submittedName>
        <fullName evidence="1 3">Uncharacterized protein</fullName>
    </submittedName>
</protein>
<sequence>MLNTEQQYEEHGLYLELVGMSKQLNQASSSRNHNLCHRFKVMLRKLVRYGSRYCGEVAKCVCMDINVQAGVLQCNAACDNLFKDITNIKPRRYTASGVHRLSFSSTATVFIFLRLFCLVCGTTCQTRLL</sequence>
<proteinExistence type="predicted"/>
<name>A0A183D0A2_9BILA</name>
<keyword evidence="2" id="KW-1185">Reference proteome</keyword>
<accession>A0A183D0A2</accession>
<dbReference type="OrthoDB" id="5805115at2759"/>
<dbReference type="AlphaFoldDB" id="A0A183D0A2"/>
<reference evidence="1 2" key="2">
    <citation type="submission" date="2018-11" db="EMBL/GenBank/DDBJ databases">
        <authorList>
            <consortium name="Pathogen Informatics"/>
        </authorList>
    </citation>
    <scope>NUCLEOTIDE SEQUENCE [LARGE SCALE GENOMIC DNA]</scope>
</reference>
<dbReference type="WBParaSite" id="GPUH_0000214801-mRNA-1">
    <property type="protein sequence ID" value="GPUH_0000214801-mRNA-1"/>
    <property type="gene ID" value="GPUH_0000214801"/>
</dbReference>
<evidence type="ECO:0000313" key="3">
    <source>
        <dbReference type="WBParaSite" id="GPUH_0000214801-mRNA-1"/>
    </source>
</evidence>
<dbReference type="EMBL" id="UYRT01003034">
    <property type="protein sequence ID" value="VDK32473.1"/>
    <property type="molecule type" value="Genomic_DNA"/>
</dbReference>
<evidence type="ECO:0000313" key="1">
    <source>
        <dbReference type="EMBL" id="VDK32473.1"/>
    </source>
</evidence>
<reference evidence="3" key="1">
    <citation type="submission" date="2016-06" db="UniProtKB">
        <authorList>
            <consortium name="WormBaseParasite"/>
        </authorList>
    </citation>
    <scope>IDENTIFICATION</scope>
</reference>
<evidence type="ECO:0000313" key="2">
    <source>
        <dbReference type="Proteomes" id="UP000271098"/>
    </source>
</evidence>
<organism evidence="3">
    <name type="scientific">Gongylonema pulchrum</name>
    <dbReference type="NCBI Taxonomy" id="637853"/>
    <lineage>
        <taxon>Eukaryota</taxon>
        <taxon>Metazoa</taxon>
        <taxon>Ecdysozoa</taxon>
        <taxon>Nematoda</taxon>
        <taxon>Chromadorea</taxon>
        <taxon>Rhabditida</taxon>
        <taxon>Spirurina</taxon>
        <taxon>Spiruromorpha</taxon>
        <taxon>Spiruroidea</taxon>
        <taxon>Gongylonematidae</taxon>
        <taxon>Gongylonema</taxon>
    </lineage>
</organism>
<dbReference type="Proteomes" id="UP000271098">
    <property type="component" value="Unassembled WGS sequence"/>
</dbReference>
<gene>
    <name evidence="1" type="ORF">GPUH_LOCUS2143</name>
</gene>